<gene>
    <name evidence="1" type="ORF">ALAG00032_LOCUS11770</name>
</gene>
<organism evidence="1">
    <name type="scientific">Aureoumbra lagunensis</name>
    <dbReference type="NCBI Taxonomy" id="44058"/>
    <lineage>
        <taxon>Eukaryota</taxon>
        <taxon>Sar</taxon>
        <taxon>Stramenopiles</taxon>
        <taxon>Ochrophyta</taxon>
        <taxon>Pelagophyceae</taxon>
        <taxon>Pelagomonadales</taxon>
        <taxon>Aureoumbra</taxon>
    </lineage>
</organism>
<proteinExistence type="predicted"/>
<name>A0A7S3K233_9STRA</name>
<dbReference type="AlphaFoldDB" id="A0A7S3K233"/>
<reference evidence="1" key="1">
    <citation type="submission" date="2021-01" db="EMBL/GenBank/DDBJ databases">
        <authorList>
            <person name="Corre E."/>
            <person name="Pelletier E."/>
            <person name="Niang G."/>
            <person name="Scheremetjew M."/>
            <person name="Finn R."/>
            <person name="Kale V."/>
            <person name="Holt S."/>
            <person name="Cochrane G."/>
            <person name="Meng A."/>
            <person name="Brown T."/>
            <person name="Cohen L."/>
        </authorList>
    </citation>
    <scope>NUCLEOTIDE SEQUENCE</scope>
    <source>
        <strain evidence="1">CCMP1510</strain>
    </source>
</reference>
<accession>A0A7S3K233</accession>
<dbReference type="Gene3D" id="1.20.58.1970">
    <property type="match status" value="1"/>
</dbReference>
<evidence type="ECO:0000313" key="1">
    <source>
        <dbReference type="EMBL" id="CAE0370990.1"/>
    </source>
</evidence>
<dbReference type="EMBL" id="HBIJ01017764">
    <property type="protein sequence ID" value="CAE0370990.1"/>
    <property type="molecule type" value="Transcribed_RNA"/>
</dbReference>
<protein>
    <submittedName>
        <fullName evidence="1">Uncharacterized protein</fullName>
    </submittedName>
</protein>
<sequence>MQEDELGEAFGKFHIARLEGDGIAIVQSIQEVRLACAEKKDEAILEMLQRCEEQAAERIAILIEDAAMEKSIQELEEICAACAGLRTEKGLELGMEALSKGCRVYCRREMQKQKKEAFASMSGLLGNILGACSIATKKAASIQFGKLNGIKAARDCIRLGQEEVLPLLEQLADDALSIKDKENMPKLDEKLEELAFASQFARRFLAFCTHLLESNQEKDILFKQFCTQLASLDAAYVFIENQYCDLAKAMALDSLEEALRSNSSSLTKDNCFTKCEDALSDYFWVLRRGIDRSLSTLSDQSALARLHQTAEALTSQLFDRVSRIATAQVFNEDNNIDYDFAQALVAAVDDDEHGASASGLAGACSAALLCADSSITLRDEVIVAQLVAVVPAAVPLIDDFDKIISDYEKLADGALQTLLEFPSLMTARSQFLNIQSLSLLSNLAQRTETQAKKRLTGSTPIEDNSISEYFEMHILNHPVLRDALAIFAQSSNPGRPRALLAKSLAVDAATAFLRALLSLNFLPFGALAAQTEARHLQAILANLLPVEADQGIRPLFEPLTVALTLLNLETPADASAVPLSGVSKADLRLILSRRSDFAAAAINIAIDKTPNLISADDDNNDKLVYFKSYSS</sequence>